<accession>A0A2M8KDQ3</accession>
<organism evidence="2 3">
    <name type="scientific">Candidatus Portnoybacteria bacterium CG10_big_fil_rev_8_21_14_0_10_36_7</name>
    <dbReference type="NCBI Taxonomy" id="1974812"/>
    <lineage>
        <taxon>Bacteria</taxon>
        <taxon>Candidatus Portnoyibacteriota</taxon>
    </lineage>
</organism>
<keyword evidence="1" id="KW-0175">Coiled coil</keyword>
<dbReference type="EMBL" id="PFDW01000061">
    <property type="protein sequence ID" value="PJE58039.1"/>
    <property type="molecule type" value="Genomic_DNA"/>
</dbReference>
<evidence type="ECO:0000313" key="3">
    <source>
        <dbReference type="Proteomes" id="UP000231450"/>
    </source>
</evidence>
<evidence type="ECO:0000256" key="1">
    <source>
        <dbReference type="SAM" id="Coils"/>
    </source>
</evidence>
<comment type="caution">
    <text evidence="2">The sequence shown here is derived from an EMBL/GenBank/DDBJ whole genome shotgun (WGS) entry which is preliminary data.</text>
</comment>
<gene>
    <name evidence="2" type="ORF">COU81_02895</name>
</gene>
<evidence type="ECO:0000313" key="2">
    <source>
        <dbReference type="EMBL" id="PJE58039.1"/>
    </source>
</evidence>
<sequence>MEKKHQDFKAKSNVLLFNHTRKGSAKCEIFQFEPQNIEQIDLGNLYIVGQLIDPNDESKFLLNTVSSVIKKEYYANPKRGTLKSLEMALHKANLALGEIAHNGQANWVNNLNIICASLSDDAVNLVKAGQGQAFLWRDNTIIDLGKRFIISDEKKPNPNKTFKSVASGQAVINDKLILASPTILDLISPVGLEQLLNDNTISTCTQIENIAKEQPALPSLVLLLLELRPPGDNSPVYNSNLTRGNNRLKTSTNKEKIFGTFNVIQKLHNIFSIPTRVISSLKNKMEATELPKVTINYGGAPNQQKPKLSRNHLFALLGITILALSGFAYSRYLSNSQQALDNYKRVVEEITIKQNEAENALIFNDTFRASEMLSQAKNLYANIVGFNIKQQESEDIANKINTKIDEINKITHLNDLIPITDFSAPGFEFSPQYIFVSEGSLYAWSDNSEVSYTYSLAKQNGRYVLTPPTDKLINQFTTTKETYKLNDSKYLKRTSPGKKLNVTINIYPPITSNSLFIANKYSDNIYIIDPNTERISIINRSGELISQIISDSLKSLTNFAFSEDEKAGFAISQNQLFQIDLINQ</sequence>
<dbReference type="AlphaFoldDB" id="A0A2M8KDQ3"/>
<protein>
    <recommendedName>
        <fullName evidence="4">PPM-type phosphatase domain-containing protein</fullName>
    </recommendedName>
</protein>
<proteinExistence type="predicted"/>
<feature type="coiled-coil region" evidence="1">
    <location>
        <begin position="333"/>
        <end position="360"/>
    </location>
</feature>
<dbReference type="Proteomes" id="UP000231450">
    <property type="component" value="Unassembled WGS sequence"/>
</dbReference>
<evidence type="ECO:0008006" key="4">
    <source>
        <dbReference type="Google" id="ProtNLM"/>
    </source>
</evidence>
<name>A0A2M8KDQ3_9BACT</name>
<reference evidence="3" key="1">
    <citation type="submission" date="2017-09" db="EMBL/GenBank/DDBJ databases">
        <title>Depth-based differentiation of microbial function through sediment-hosted aquifers and enrichment of novel symbionts in the deep terrestrial subsurface.</title>
        <authorList>
            <person name="Probst A.J."/>
            <person name="Ladd B."/>
            <person name="Jarett J.K."/>
            <person name="Geller-Mcgrath D.E."/>
            <person name="Sieber C.M.K."/>
            <person name="Emerson J.B."/>
            <person name="Anantharaman K."/>
            <person name="Thomas B.C."/>
            <person name="Malmstrom R."/>
            <person name="Stieglmeier M."/>
            <person name="Klingl A."/>
            <person name="Woyke T."/>
            <person name="Ryan C.M."/>
            <person name="Banfield J.F."/>
        </authorList>
    </citation>
    <scope>NUCLEOTIDE SEQUENCE [LARGE SCALE GENOMIC DNA]</scope>
</reference>